<dbReference type="SUPFAM" id="SSF53474">
    <property type="entry name" value="alpha/beta-Hydrolases"/>
    <property type="match status" value="1"/>
</dbReference>
<dbReference type="InterPro" id="IPR022742">
    <property type="entry name" value="Hydrolase_4"/>
</dbReference>
<evidence type="ECO:0000259" key="1">
    <source>
        <dbReference type="Pfam" id="PF12146"/>
    </source>
</evidence>
<dbReference type="AlphaFoldDB" id="A0A0D1MFB5"/>
<dbReference type="Proteomes" id="UP000033203">
    <property type="component" value="Unassembled WGS sequence"/>
</dbReference>
<name>A0A0D1MFB5_9SPHN</name>
<evidence type="ECO:0000313" key="2">
    <source>
        <dbReference type="EMBL" id="KIU29107.1"/>
    </source>
</evidence>
<dbReference type="Pfam" id="PF12146">
    <property type="entry name" value="Hydrolase_4"/>
    <property type="match status" value="1"/>
</dbReference>
<gene>
    <name evidence="2" type="ORF">SR41_05580</name>
</gene>
<feature type="domain" description="Serine aminopeptidase S33" evidence="1">
    <location>
        <begin position="45"/>
        <end position="299"/>
    </location>
</feature>
<reference evidence="2 3" key="1">
    <citation type="submission" date="2015-01" db="EMBL/GenBank/DDBJ databases">
        <title>Genome of Sphingomonas taxi strain 30a.</title>
        <authorList>
            <person name="Eevers N."/>
            <person name="Van Hamme J."/>
            <person name="Bottos E."/>
            <person name="Weyens N."/>
            <person name="Vangronsveld J."/>
        </authorList>
    </citation>
    <scope>NUCLEOTIDE SEQUENCE [LARGE SCALE GENOMIC DNA]</scope>
    <source>
        <strain evidence="2 3">30a</strain>
    </source>
</reference>
<proteinExistence type="predicted"/>
<dbReference type="Gene3D" id="3.40.50.1820">
    <property type="entry name" value="alpha/beta hydrolase"/>
    <property type="match status" value="1"/>
</dbReference>
<dbReference type="PANTHER" id="PTHR11614">
    <property type="entry name" value="PHOSPHOLIPASE-RELATED"/>
    <property type="match status" value="1"/>
</dbReference>
<protein>
    <submittedName>
        <fullName evidence="2">Lysophospholipase</fullName>
    </submittedName>
</protein>
<sequence length="319" mass="34994">MTAASTTVSPDLDALRRDWPAGSRLSEWVAPDGWRHRRFDWAHPAPRGRILVQGGRADIIEKFVETMGWLHDHGWSVTAFDWRGQGGSGRLCADPHVGHAASFAPWVEDLGHFWRAWRAEADTPVALLGHSMGGHLVLRALIEGRVHPDAAVLVAPMVGIRSPIGNRLGALLARALARLDPTRAAWKVRGDAASAGHRERLLTHSHERYGDEAYWYARDPALRLGPPSWGWVAEAFASGARLQGDPRLATLTTPILMLVADEDGLVDPAAAVRLAGRLPDVELVRFGPESAHEILREADGVRLRAYRLIDAFLAKRLAA</sequence>
<organism evidence="2 3">
    <name type="scientific">Sphingomonas melonis</name>
    <dbReference type="NCBI Taxonomy" id="152682"/>
    <lineage>
        <taxon>Bacteria</taxon>
        <taxon>Pseudomonadati</taxon>
        <taxon>Pseudomonadota</taxon>
        <taxon>Alphaproteobacteria</taxon>
        <taxon>Sphingomonadales</taxon>
        <taxon>Sphingomonadaceae</taxon>
        <taxon>Sphingomonas</taxon>
    </lineage>
</organism>
<dbReference type="PATRIC" id="fig|1549858.7.peg.2858"/>
<dbReference type="EMBL" id="JXTP01000021">
    <property type="protein sequence ID" value="KIU29107.1"/>
    <property type="molecule type" value="Genomic_DNA"/>
</dbReference>
<dbReference type="InterPro" id="IPR029058">
    <property type="entry name" value="AB_hydrolase_fold"/>
</dbReference>
<accession>A0A0D1MFB5</accession>
<dbReference type="InterPro" id="IPR051044">
    <property type="entry name" value="MAG_DAG_Lipase"/>
</dbReference>
<evidence type="ECO:0000313" key="3">
    <source>
        <dbReference type="Proteomes" id="UP000033203"/>
    </source>
</evidence>
<comment type="caution">
    <text evidence="2">The sequence shown here is derived from an EMBL/GenBank/DDBJ whole genome shotgun (WGS) entry which is preliminary data.</text>
</comment>